<dbReference type="SUPFAM" id="SSF53850">
    <property type="entry name" value="Periplasmic binding protein-like II"/>
    <property type="match status" value="1"/>
</dbReference>
<evidence type="ECO:0000313" key="7">
    <source>
        <dbReference type="EMBL" id="WYJ77901.1"/>
    </source>
</evidence>
<reference evidence="7 8" key="1">
    <citation type="submission" date="2021-03" db="EMBL/GenBank/DDBJ databases">
        <authorList>
            <person name="Gilmore M.S."/>
            <person name="Schwartzman J."/>
            <person name="Van Tyne D."/>
            <person name="Martin M."/>
            <person name="Earl A.M."/>
            <person name="Manson A.L."/>
            <person name="Straub T."/>
            <person name="Salamzade R."/>
            <person name="Saavedra J."/>
            <person name="Lebreton F."/>
            <person name="Prichula J."/>
            <person name="Schaufler K."/>
            <person name="Gaca A."/>
            <person name="Sgardioli B."/>
            <person name="Wagenaar J."/>
            <person name="Strong T."/>
        </authorList>
    </citation>
    <scope>NUCLEOTIDE SEQUENCE [LARGE SCALE GENOMIC DNA]</scope>
    <source>
        <strain evidence="7 8">DIV2402</strain>
    </source>
</reference>
<dbReference type="PANTHER" id="PTHR30290:SF10">
    <property type="entry name" value="PERIPLASMIC OLIGOPEPTIDE-BINDING PROTEIN-RELATED"/>
    <property type="match status" value="1"/>
</dbReference>
<dbReference type="Gene3D" id="3.40.190.10">
    <property type="entry name" value="Periplasmic binding protein-like II"/>
    <property type="match status" value="1"/>
</dbReference>
<dbReference type="Proteomes" id="UP000664701">
    <property type="component" value="Chromosome"/>
</dbReference>
<feature type="signal peptide" evidence="5">
    <location>
        <begin position="1"/>
        <end position="21"/>
    </location>
</feature>
<comment type="similarity">
    <text evidence="2">Belongs to the bacterial solute-binding protein 5 family.</text>
</comment>
<reference evidence="7 8" key="2">
    <citation type="submission" date="2024-03" db="EMBL/GenBank/DDBJ databases">
        <title>The Genome Sequence of Enterococcus sp. DIV2402.</title>
        <authorList>
            <consortium name="The Broad Institute Genomics Platform"/>
            <consortium name="The Broad Institute Microbial Omics Core"/>
            <consortium name="The Broad Institute Genomic Center for Infectious Diseases"/>
            <person name="Earl A."/>
            <person name="Manson A."/>
            <person name="Gilmore M."/>
            <person name="Schwartman J."/>
            <person name="Shea T."/>
            <person name="Abouelleil A."/>
            <person name="Cao P."/>
            <person name="Chapman S."/>
            <person name="Cusick C."/>
            <person name="Young S."/>
            <person name="Neafsey D."/>
            <person name="Nusbaum C."/>
            <person name="Birren B."/>
        </authorList>
    </citation>
    <scope>NUCLEOTIDE SEQUENCE [LARGE SCALE GENOMIC DNA]</scope>
    <source>
        <strain evidence="7 8">DIV2402</strain>
    </source>
</reference>
<name>A0ABZ2STX7_9ENTE</name>
<dbReference type="EMBL" id="CP147251">
    <property type="protein sequence ID" value="WYJ77901.1"/>
    <property type="molecule type" value="Genomic_DNA"/>
</dbReference>
<dbReference type="Pfam" id="PF00496">
    <property type="entry name" value="SBP_bac_5"/>
    <property type="match status" value="1"/>
</dbReference>
<organism evidence="7 8">
    <name type="scientific">Candidatus Enterococcus lowellii</name>
    <dbReference type="NCBI Taxonomy" id="2230877"/>
    <lineage>
        <taxon>Bacteria</taxon>
        <taxon>Bacillati</taxon>
        <taxon>Bacillota</taxon>
        <taxon>Bacilli</taxon>
        <taxon>Lactobacillales</taxon>
        <taxon>Enterococcaceae</taxon>
        <taxon>Enterococcus</taxon>
    </lineage>
</organism>
<comment type="subcellular location">
    <subcellularLocation>
        <location evidence="1">Cell envelope</location>
    </subcellularLocation>
</comment>
<keyword evidence="8" id="KW-1185">Reference proteome</keyword>
<dbReference type="Gene3D" id="3.10.105.10">
    <property type="entry name" value="Dipeptide-binding Protein, Domain 3"/>
    <property type="match status" value="1"/>
</dbReference>
<evidence type="ECO:0000256" key="4">
    <source>
        <dbReference type="ARBA" id="ARBA00022729"/>
    </source>
</evidence>
<evidence type="ECO:0000256" key="2">
    <source>
        <dbReference type="ARBA" id="ARBA00005695"/>
    </source>
</evidence>
<dbReference type="InterPro" id="IPR000914">
    <property type="entry name" value="SBP_5_dom"/>
</dbReference>
<dbReference type="InterPro" id="IPR039424">
    <property type="entry name" value="SBP_5"/>
</dbReference>
<dbReference type="InterPro" id="IPR030678">
    <property type="entry name" value="Peptide/Ni-bd"/>
</dbReference>
<evidence type="ECO:0000256" key="3">
    <source>
        <dbReference type="ARBA" id="ARBA00022448"/>
    </source>
</evidence>
<evidence type="ECO:0000313" key="8">
    <source>
        <dbReference type="Proteomes" id="UP000664701"/>
    </source>
</evidence>
<evidence type="ECO:0000256" key="1">
    <source>
        <dbReference type="ARBA" id="ARBA00004196"/>
    </source>
</evidence>
<dbReference type="PIRSF" id="PIRSF002741">
    <property type="entry name" value="MppA"/>
    <property type="match status" value="1"/>
</dbReference>
<protein>
    <submittedName>
        <fullName evidence="7">Peptide/nickel transport system substrate-binding protein</fullName>
    </submittedName>
</protein>
<dbReference type="PROSITE" id="PS51257">
    <property type="entry name" value="PROKAR_LIPOPROTEIN"/>
    <property type="match status" value="1"/>
</dbReference>
<evidence type="ECO:0000256" key="5">
    <source>
        <dbReference type="SAM" id="SignalP"/>
    </source>
</evidence>
<feature type="chain" id="PRO_5046331799" evidence="5">
    <location>
        <begin position="22"/>
        <end position="519"/>
    </location>
</feature>
<dbReference type="PANTHER" id="PTHR30290">
    <property type="entry name" value="PERIPLASMIC BINDING COMPONENT OF ABC TRANSPORTER"/>
    <property type="match status" value="1"/>
</dbReference>
<accession>A0ABZ2STX7</accession>
<dbReference type="RefSeq" id="WP_207871954.1">
    <property type="nucleotide sequence ID" value="NZ_CP147251.1"/>
</dbReference>
<proteinExistence type="inferred from homology"/>
<keyword evidence="3" id="KW-0813">Transport</keyword>
<feature type="domain" description="Solute-binding protein family 5" evidence="6">
    <location>
        <begin position="76"/>
        <end position="437"/>
    </location>
</feature>
<sequence length="519" mass="58089">MKIGIKIIFSVLILVFLASCATPNQQSSHGIPTISIAISGDANAEKLDATSYDSDMPLYGAVYESLVQYGEKGAYTSGLADSWEISEDGKKYTFHLKKDSKFSDGSTFDAEAVKFTIERAKIKNETTTLQTLINLEKIEVLDSYTIVLYFKEPSNQVLAELSQTRPLRIMSPHSVENNVVTGVFKEAIGTGPFKIKEFTSEQVTMEPNPYFNGNQPVTYQIKFKTIEDGSSRTLALKSGEVDIVGGTLGNITEKDSELLEADASFTVHAFKGTMSHFLAFNPENPALKSPIRQAMDSAINKKELSTKQLNGLFRDNVEYVTSDNQPTSTYDLKKAQSILEQEGFQKNSQGYYEKEGKELAFKLVIQTTEFPEWKEQAEVIESELKKAGIKVTITILDSESYYDVLWNTKDFDLIFYRTYTDALLPYNFLNSLFHNTAESHGVLADDVALTKLLDQSALTINETTQQEIFDGILKRINQETLAIPIDYKDEIFVTSEKIAEFSYSGLSDAPIDFKNIKVK</sequence>
<evidence type="ECO:0000259" key="6">
    <source>
        <dbReference type="Pfam" id="PF00496"/>
    </source>
</evidence>
<gene>
    <name evidence="7" type="ORF">DOK78_002541</name>
</gene>
<keyword evidence="4 5" id="KW-0732">Signal</keyword>